<protein>
    <submittedName>
        <fullName evidence="1">Uncharacterized protein</fullName>
    </submittedName>
</protein>
<keyword evidence="1" id="KW-0614">Plasmid</keyword>
<dbReference type="EMBL" id="CP022605">
    <property type="protein sequence ID" value="ASV87848.1"/>
    <property type="molecule type" value="Genomic_DNA"/>
</dbReference>
<reference evidence="1 2" key="1">
    <citation type="submission" date="2017-07" db="EMBL/GenBank/DDBJ databases">
        <title>Phylogenetic study on the rhizospheric bacterium Ochrobactrum sp. A44.</title>
        <authorList>
            <person name="Krzyzanowska D.M."/>
            <person name="Ossowicki A."/>
            <person name="Rajewska M."/>
            <person name="Maciag T."/>
            <person name="Kaczynski Z."/>
            <person name="Czerwicka M."/>
            <person name="Jafra S."/>
        </authorList>
    </citation>
    <scope>NUCLEOTIDE SEQUENCE [LARGE SCALE GENOMIC DNA]</scope>
    <source>
        <strain evidence="1 2">A44</strain>
        <plasmid evidence="1 2">unnamed1</plasmid>
    </source>
</reference>
<gene>
    <name evidence="1" type="ORF">CES85_3261</name>
</gene>
<evidence type="ECO:0000313" key="1">
    <source>
        <dbReference type="EMBL" id="ASV87848.1"/>
    </source>
</evidence>
<dbReference type="AlphaFoldDB" id="A0A248UME8"/>
<organism evidence="1 2">
    <name type="scientific">Ochrobactrum quorumnocens</name>
    <dbReference type="NCBI Taxonomy" id="271865"/>
    <lineage>
        <taxon>Bacteria</taxon>
        <taxon>Pseudomonadati</taxon>
        <taxon>Pseudomonadota</taxon>
        <taxon>Alphaproteobacteria</taxon>
        <taxon>Hyphomicrobiales</taxon>
        <taxon>Brucellaceae</taxon>
        <taxon>Brucella/Ochrobactrum group</taxon>
        <taxon>Ochrobactrum</taxon>
    </lineage>
</organism>
<evidence type="ECO:0000313" key="2">
    <source>
        <dbReference type="Proteomes" id="UP000215256"/>
    </source>
</evidence>
<geneLocation type="plasmid" evidence="1 2">
    <name>unnamed1</name>
</geneLocation>
<dbReference type="KEGG" id="och:CES85_3261"/>
<proteinExistence type="predicted"/>
<sequence>MAVVKRGATVVHALLSTAETYIKVKVTVAAKVRLAKVT</sequence>
<accession>A0A248UME8</accession>
<dbReference type="Proteomes" id="UP000215256">
    <property type="component" value="Plasmid unnamed1"/>
</dbReference>
<name>A0A248UME8_9HYPH</name>